<protein>
    <recommendedName>
        <fullName evidence="2">Peptidase M56 domain-containing protein</fullName>
    </recommendedName>
</protein>
<reference evidence="3" key="1">
    <citation type="submission" date="2020-04" db="EMBL/GenBank/DDBJ databases">
        <authorList>
            <person name="Zhang T."/>
        </authorList>
    </citation>
    <scope>NUCLEOTIDE SEQUENCE</scope>
    <source>
        <strain evidence="3">HKST-UBA02</strain>
    </source>
</reference>
<comment type="caution">
    <text evidence="3">The sequence shown here is derived from an EMBL/GenBank/DDBJ whole genome shotgun (WGS) entry which is preliminary data.</text>
</comment>
<dbReference type="CDD" id="cd07341">
    <property type="entry name" value="M56_BlaR1_MecR1_like"/>
    <property type="match status" value="1"/>
</dbReference>
<dbReference type="InterPro" id="IPR008756">
    <property type="entry name" value="Peptidase_M56"/>
</dbReference>
<dbReference type="InterPro" id="IPR052173">
    <property type="entry name" value="Beta-lactam_resp_regulator"/>
</dbReference>
<dbReference type="PANTHER" id="PTHR34978:SF3">
    <property type="entry name" value="SLR0241 PROTEIN"/>
    <property type="match status" value="1"/>
</dbReference>
<evidence type="ECO:0000256" key="1">
    <source>
        <dbReference type="SAM" id="MobiDB-lite"/>
    </source>
</evidence>
<gene>
    <name evidence="3" type="ORF">KDA27_21115</name>
</gene>
<evidence type="ECO:0000313" key="3">
    <source>
        <dbReference type="EMBL" id="MCA9758309.1"/>
    </source>
</evidence>
<feature type="region of interest" description="Disordered" evidence="1">
    <location>
        <begin position="606"/>
        <end position="649"/>
    </location>
</feature>
<evidence type="ECO:0000313" key="4">
    <source>
        <dbReference type="Proteomes" id="UP000739538"/>
    </source>
</evidence>
<organism evidence="3 4">
    <name type="scientific">Eiseniibacteriota bacterium</name>
    <dbReference type="NCBI Taxonomy" id="2212470"/>
    <lineage>
        <taxon>Bacteria</taxon>
        <taxon>Candidatus Eiseniibacteriota</taxon>
    </lineage>
</organism>
<dbReference type="Pfam" id="PF05569">
    <property type="entry name" value="Peptidase_M56"/>
    <property type="match status" value="1"/>
</dbReference>
<sequence length="649" mass="72261">MSTWTSRLLVLLLVVGGTIGTYRASLSWIRIRRYLGRRSPIVDGPAFEELRELCRLAGLRQSIRLTDMGSGSSPLALGVREICIPEHSFSSLPPGERRSALAHELAHLVRRDPLWFTALHVLESVFFFLPLHRLARREIQRSAEFLCDDWATVLTGSRLDLARCLAKVAEWRHDPAPVPAASMAGVSPLLARVKRLLEPERPTPRAGRPGLIAAVVAVAIAGPVFGPRFTSGGTAVAAVEGEDYGEEYVVRSSRSGVRAPSAKVVELAPSAKLVELAPSARVVELAPSAPVAVVPAPSGGPLVLDLLDEDSPLLVELIPSSPHAPMVLDEVALEELAALDIAELPGQMILDLSDAARTLDLTAIDPDFGEVLILPDGDLRDLQHGTMTVRVAGDDYDLTARIENDDLIEVELDGEEIPLDRCEFDGETLTILDEDLESEMYTTRVPVERLRGLGPELLELRTSRLPELRESLPEFRERLRALEQRKETSARDREERRQAIQEARDAYLRAREEARALSERSRDHALSQEDRERFRVDRERAIAEAKRATELEAQLRTEQQRFQSGLWESRARTDELRSDQLRVLAQQLRSQKRNLERQLEDLELRIQELETNDADAPSPDGGADPDGELAPGSYPDVPATLRYWEEPRK</sequence>
<name>A0A956NJQ4_UNCEI</name>
<reference evidence="3" key="2">
    <citation type="journal article" date="2021" name="Microbiome">
        <title>Successional dynamics and alternative stable states in a saline activated sludge microbial community over 9 years.</title>
        <authorList>
            <person name="Wang Y."/>
            <person name="Ye J."/>
            <person name="Ju F."/>
            <person name="Liu L."/>
            <person name="Boyd J.A."/>
            <person name="Deng Y."/>
            <person name="Parks D.H."/>
            <person name="Jiang X."/>
            <person name="Yin X."/>
            <person name="Woodcroft B.J."/>
            <person name="Tyson G.W."/>
            <person name="Hugenholtz P."/>
            <person name="Polz M.F."/>
            <person name="Zhang T."/>
        </authorList>
    </citation>
    <scope>NUCLEOTIDE SEQUENCE</scope>
    <source>
        <strain evidence="3">HKST-UBA02</strain>
    </source>
</reference>
<dbReference type="Proteomes" id="UP000739538">
    <property type="component" value="Unassembled WGS sequence"/>
</dbReference>
<dbReference type="AlphaFoldDB" id="A0A956NJQ4"/>
<dbReference type="EMBL" id="JAGQHS010000159">
    <property type="protein sequence ID" value="MCA9758309.1"/>
    <property type="molecule type" value="Genomic_DNA"/>
</dbReference>
<accession>A0A956NJQ4</accession>
<dbReference type="PANTHER" id="PTHR34978">
    <property type="entry name" value="POSSIBLE SENSOR-TRANSDUCER PROTEIN BLAR"/>
    <property type="match status" value="1"/>
</dbReference>
<feature type="domain" description="Peptidase M56" evidence="2">
    <location>
        <begin position="8"/>
        <end position="174"/>
    </location>
</feature>
<proteinExistence type="predicted"/>
<evidence type="ECO:0000259" key="2">
    <source>
        <dbReference type="Pfam" id="PF05569"/>
    </source>
</evidence>